<dbReference type="Proteomes" id="UP000029644">
    <property type="component" value="Unassembled WGS sequence"/>
</dbReference>
<dbReference type="PANTHER" id="PTHR43424:SF1">
    <property type="entry name" value="LOCUS PUTATIVE PROTEIN 1-RELATED"/>
    <property type="match status" value="1"/>
</dbReference>
<feature type="transmembrane region" description="Helical" evidence="1">
    <location>
        <begin position="169"/>
        <end position="192"/>
    </location>
</feature>
<reference evidence="3 5" key="2">
    <citation type="submission" date="2019-03" db="EMBL/GenBank/DDBJ databases">
        <title>Genomic Encyclopedia of Type Strains, Phase III (KMG-III): the genomes of soil and plant-associated and newly described type strains.</title>
        <authorList>
            <person name="Whitman W."/>
        </authorList>
    </citation>
    <scope>NUCLEOTIDE SEQUENCE [LARGE SCALE GENOMIC DNA]</scope>
    <source>
        <strain evidence="3 5">CECT 8301</strain>
    </source>
</reference>
<accession>A0A4R8M6W8</accession>
<protein>
    <submittedName>
        <fullName evidence="2 3">Membrane protein</fullName>
    </submittedName>
</protein>
<feature type="transmembrane region" description="Helical" evidence="1">
    <location>
        <begin position="385"/>
        <end position="406"/>
    </location>
</feature>
<dbReference type="RefSeq" id="WP_042504929.1">
    <property type="nucleotide sequence ID" value="NZ_BBNQ01000010.1"/>
</dbReference>
<dbReference type="OrthoDB" id="103403at2"/>
<reference evidence="2 4" key="1">
    <citation type="journal article" date="2014" name="Genome Announc.">
        <title>Draft Genome Sequences of Marine Flavobacterium Algibacter lectus Strains SS8 and NR4.</title>
        <authorList>
            <person name="Takatani N."/>
            <person name="Nakanishi M."/>
            <person name="Meirelles P."/>
            <person name="Mino S."/>
            <person name="Suda W."/>
            <person name="Oshima K."/>
            <person name="Hattori M."/>
            <person name="Ohkuma M."/>
            <person name="Hosokawa M."/>
            <person name="Miyashita K."/>
            <person name="Thompson F.L."/>
            <person name="Niwa A."/>
            <person name="Sawabe T."/>
            <person name="Sawabe T."/>
        </authorList>
    </citation>
    <scope>NUCLEOTIDE SEQUENCE [LARGE SCALE GENOMIC DNA]</scope>
    <source>
        <strain evidence="2 4">JCM 19300</strain>
    </source>
</reference>
<accession>A0A090VEB8</accession>
<keyword evidence="1" id="KW-0812">Transmembrane</keyword>
<keyword evidence="1" id="KW-1133">Transmembrane helix</keyword>
<dbReference type="PANTHER" id="PTHR43424">
    <property type="entry name" value="LOCUS PUTATIVE PROTEIN 1-RELATED"/>
    <property type="match status" value="1"/>
</dbReference>
<dbReference type="EMBL" id="SORL01000010">
    <property type="protein sequence ID" value="TDY61143.1"/>
    <property type="molecule type" value="Genomic_DNA"/>
</dbReference>
<keyword evidence="5" id="KW-1185">Reference proteome</keyword>
<dbReference type="AlphaFoldDB" id="A0A090VEB8"/>
<dbReference type="Proteomes" id="UP000294824">
    <property type="component" value="Unassembled WGS sequence"/>
</dbReference>
<feature type="transmembrane region" description="Helical" evidence="1">
    <location>
        <begin position="84"/>
        <end position="106"/>
    </location>
</feature>
<evidence type="ECO:0000313" key="3">
    <source>
        <dbReference type="EMBL" id="TDY61143.1"/>
    </source>
</evidence>
<feature type="transmembrane region" description="Helical" evidence="1">
    <location>
        <begin position="112"/>
        <end position="136"/>
    </location>
</feature>
<gene>
    <name evidence="3" type="ORF">DFQ06_3162</name>
    <name evidence="2" type="ORF">JCM19300_1152</name>
</gene>
<organism evidence="2 4">
    <name type="scientific">Algibacter lectus</name>
    <dbReference type="NCBI Taxonomy" id="221126"/>
    <lineage>
        <taxon>Bacteria</taxon>
        <taxon>Pseudomonadati</taxon>
        <taxon>Bacteroidota</taxon>
        <taxon>Flavobacteriia</taxon>
        <taxon>Flavobacteriales</taxon>
        <taxon>Flavobacteriaceae</taxon>
        <taxon>Algibacter</taxon>
    </lineage>
</organism>
<feature type="transmembrane region" description="Helical" evidence="1">
    <location>
        <begin position="50"/>
        <end position="72"/>
    </location>
</feature>
<sequence length="422" mass="48425">MSLFSKKDFANAKWYIIEKVCQLIVGIYITPKIFNSLGAFNSGELEISKAIVGVLAPFFFLGLSAICIRELVFKPKMKNQIIGTTLLLRLCSFVLLSLCLLIYTYFTNTSEITFIVLIIAFSYLFRISDVIEYFFVAKKKYKYVFICKVITLILVLIVQYYGVERNFGAFYFAGVLFFEFAMQTLIYFGVIVYSKELNLTKLSWSFPLAKDLLVSALPLLLTNFIIVFYLAIDDFFINTYLGSAANGVFSVVNFLVIFITWSIGAAFIYGLYPALAECYLEDKILYAKRLKFMLTVVSVFGICIGLFYTFLGDYVISTQYDKSFEAAKTPLKIFAWAPIFVFVGMLFEKHLVNQNKLNRNVYRFILGCAVNTSLCFLFIPKYHLIGAAFALLLSHFVTNIVFVFLFKSYRQDMWLLLLNKTK</sequence>
<feature type="transmembrane region" description="Helical" evidence="1">
    <location>
        <begin position="212"/>
        <end position="232"/>
    </location>
</feature>
<feature type="transmembrane region" description="Helical" evidence="1">
    <location>
        <begin position="252"/>
        <end position="272"/>
    </location>
</feature>
<feature type="transmembrane region" description="Helical" evidence="1">
    <location>
        <begin position="143"/>
        <end position="163"/>
    </location>
</feature>
<feature type="transmembrane region" description="Helical" evidence="1">
    <location>
        <begin position="360"/>
        <end position="379"/>
    </location>
</feature>
<name>A0A090VEB8_9FLAO</name>
<feature type="transmembrane region" description="Helical" evidence="1">
    <location>
        <begin position="292"/>
        <end position="311"/>
    </location>
</feature>
<evidence type="ECO:0000313" key="2">
    <source>
        <dbReference type="EMBL" id="GAL63130.1"/>
    </source>
</evidence>
<evidence type="ECO:0000256" key="1">
    <source>
        <dbReference type="SAM" id="Phobius"/>
    </source>
</evidence>
<evidence type="ECO:0000313" key="4">
    <source>
        <dbReference type="Proteomes" id="UP000029644"/>
    </source>
</evidence>
<proteinExistence type="predicted"/>
<dbReference type="EMBL" id="BBNQ01000010">
    <property type="protein sequence ID" value="GAL63130.1"/>
    <property type="molecule type" value="Genomic_DNA"/>
</dbReference>
<dbReference type="InterPro" id="IPR052556">
    <property type="entry name" value="PolySynth_Transporter"/>
</dbReference>
<feature type="transmembrane region" description="Helical" evidence="1">
    <location>
        <begin position="331"/>
        <end position="348"/>
    </location>
</feature>
<evidence type="ECO:0000313" key="5">
    <source>
        <dbReference type="Proteomes" id="UP000294824"/>
    </source>
</evidence>
<keyword evidence="1" id="KW-0472">Membrane</keyword>
<comment type="caution">
    <text evidence="2">The sequence shown here is derived from an EMBL/GenBank/DDBJ whole genome shotgun (WGS) entry which is preliminary data.</text>
</comment>